<evidence type="ECO:0000313" key="2">
    <source>
        <dbReference type="Proteomes" id="UP000217350"/>
    </source>
</evidence>
<sequence>MEHTFVVTPLGVFRITYELFYDLDIKIIDTLGPYLIGTINLVPISPQCLNSIHIDRWYFAYKGKFAHSSSDDVLMMPTHNICNTYMSKNSIIIACDYDIMLNLEDKHQPFYLFSGANILNAKVLEVYNLYTYGDYNLIINPSNELLTHLSLKSTFCLSDGAGWVITDGKRKFSDN</sequence>
<organism evidence="1">
    <name type="scientific">Murmansk poxvirus</name>
    <dbReference type="NCBI Taxonomy" id="2025359"/>
    <lineage>
        <taxon>Viruses</taxon>
        <taxon>Varidnaviria</taxon>
        <taxon>Bamfordvirae</taxon>
        <taxon>Nucleocytoviricota</taxon>
        <taxon>Pokkesviricetes</taxon>
        <taxon>Chitovirales</taxon>
        <taxon>Poxviridae</taxon>
        <taxon>Chordopoxvirinae</taxon>
        <taxon>Centapoxvirus</taxon>
        <taxon>Centapoxvirus microtuspox</taxon>
        <taxon>Murmansk microtuspox virus</taxon>
    </lineage>
</organism>
<keyword evidence="2" id="KW-1185">Reference proteome</keyword>
<reference evidence="1" key="1">
    <citation type="journal article" date="2017" name="Virus Genes">
        <title>Two novel poxviruses with unusual genome rearrangements: NY_014 and Murmansk.</title>
        <authorList>
            <person name="Smithson C."/>
            <person name="Meyer H."/>
            <person name="Gigante C.M."/>
            <person name="Gao J."/>
            <person name="Zhao H."/>
            <person name="Batra D."/>
            <person name="Damon I."/>
            <person name="Upton C."/>
            <person name="Li Y."/>
        </authorList>
    </citation>
    <scope>NUCLEOTIDE SEQUENCE [LARGE SCALE GENOMIC DNA]</scope>
    <source>
        <strain evidence="1">LEIV-11411</strain>
    </source>
</reference>
<dbReference type="Proteomes" id="UP000217350">
    <property type="component" value="Segment"/>
</dbReference>
<name>A0A223FMZ9_9POXV</name>
<dbReference type="InterPro" id="IPR009247">
    <property type="entry name" value="Chordopox_A35R"/>
</dbReference>
<gene>
    <name evidence="1" type="ORF">Murmansk-152</name>
</gene>
<accession>A0A223FMZ9</accession>
<dbReference type="OrthoDB" id="10758at10239"/>
<protein>
    <submittedName>
        <fullName evidence="1">Inhibits MHC class II antigen presentation</fullName>
    </submittedName>
</protein>
<dbReference type="Pfam" id="PF05989">
    <property type="entry name" value="Chordopox_A35R"/>
    <property type="match status" value="1"/>
</dbReference>
<proteinExistence type="predicted"/>
<dbReference type="EMBL" id="MF001304">
    <property type="protein sequence ID" value="AST09347.1"/>
    <property type="molecule type" value="Genomic_DNA"/>
</dbReference>
<evidence type="ECO:0000313" key="1">
    <source>
        <dbReference type="EMBL" id="AST09347.1"/>
    </source>
</evidence>